<evidence type="ECO:0000313" key="1">
    <source>
        <dbReference type="EnsemblMetazoa" id="GAUT050971-PA"/>
    </source>
</evidence>
<sequence length="122" mass="14494">MKRITATNKRAVKKTTIVSTYGHQKSQGTCMHFTQIVVHHILFCKCCKLLSAIVILFNRFYWLKKKEEKYDHLEPYQQWQSDHVSWGPSRFRYYLKNTAFIDRLYIELSAGLRFFLTVGALL</sequence>
<organism evidence="1 2">
    <name type="scientific">Glossina austeni</name>
    <name type="common">Savannah tsetse fly</name>
    <dbReference type="NCBI Taxonomy" id="7395"/>
    <lineage>
        <taxon>Eukaryota</taxon>
        <taxon>Metazoa</taxon>
        <taxon>Ecdysozoa</taxon>
        <taxon>Arthropoda</taxon>
        <taxon>Hexapoda</taxon>
        <taxon>Insecta</taxon>
        <taxon>Pterygota</taxon>
        <taxon>Neoptera</taxon>
        <taxon>Endopterygota</taxon>
        <taxon>Diptera</taxon>
        <taxon>Brachycera</taxon>
        <taxon>Muscomorpha</taxon>
        <taxon>Hippoboscoidea</taxon>
        <taxon>Glossinidae</taxon>
        <taxon>Glossina</taxon>
    </lineage>
</organism>
<reference evidence="1" key="1">
    <citation type="submission" date="2020-05" db="UniProtKB">
        <authorList>
            <consortium name="EnsemblMetazoa"/>
        </authorList>
    </citation>
    <scope>IDENTIFICATION</scope>
    <source>
        <strain evidence="1">TTRI</strain>
    </source>
</reference>
<dbReference type="VEuPathDB" id="VectorBase:GAUT050971"/>
<name>A0A1A9VXP6_GLOAU</name>
<dbReference type="Proteomes" id="UP000078200">
    <property type="component" value="Unassembled WGS sequence"/>
</dbReference>
<evidence type="ECO:0000313" key="2">
    <source>
        <dbReference type="Proteomes" id="UP000078200"/>
    </source>
</evidence>
<proteinExistence type="predicted"/>
<dbReference type="AlphaFoldDB" id="A0A1A9VXP6"/>
<protein>
    <submittedName>
        <fullName evidence="1">Uncharacterized protein</fullName>
    </submittedName>
</protein>
<dbReference type="EnsemblMetazoa" id="GAUT050971-RA">
    <property type="protein sequence ID" value="GAUT050971-PA"/>
    <property type="gene ID" value="GAUT050971"/>
</dbReference>
<accession>A0A1A9VXP6</accession>
<keyword evidence="2" id="KW-1185">Reference proteome</keyword>